<dbReference type="OrthoDB" id="9795854at2"/>
<evidence type="ECO:0000313" key="8">
    <source>
        <dbReference type="Proteomes" id="UP000762586"/>
    </source>
</evidence>
<evidence type="ECO:0000256" key="1">
    <source>
        <dbReference type="SAM" id="Phobius"/>
    </source>
</evidence>
<sequence length="150" mass="15881">MIKEWATVVSWQDGIAELRCEPSSGCGTCKSRSSCGTGLLSQLGLSAENTLFVPYDRPLEVGQKVELGISEGRLLFSAALVYFVPLVGLLLGAAICQTLFGTDLAAVIGALLGGGVAFIGVKRWAKQLGKNKRYEPVILQIALPGTLLQN</sequence>
<accession>A0A086EID8</accession>
<feature type="transmembrane region" description="Helical" evidence="1">
    <location>
        <begin position="74"/>
        <end position="100"/>
    </location>
</feature>
<dbReference type="EMBL" id="CP065031">
    <property type="protein sequence ID" value="QPK25255.1"/>
    <property type="molecule type" value="Genomic_DNA"/>
</dbReference>
<evidence type="ECO:0000313" key="6">
    <source>
        <dbReference type="Proteomes" id="UP000029435"/>
    </source>
</evidence>
<dbReference type="Pfam" id="PF04246">
    <property type="entry name" value="RseC_MucC"/>
    <property type="match status" value="1"/>
</dbReference>
<dbReference type="RefSeq" id="WP_010280470.1">
    <property type="nucleotide sequence ID" value="NZ_BSWF01000003.1"/>
</dbReference>
<dbReference type="AlphaFoldDB" id="A0A086EID8"/>
<dbReference type="GeneID" id="57243449"/>
<reference evidence="5 7" key="3">
    <citation type="submission" date="2020-11" db="EMBL/GenBank/DDBJ databases">
        <title>Complete genome sequence of Pectobacterium brasiliense strain F126.</title>
        <authorList>
            <person name="Miroshnikov K."/>
            <person name="Vo T.N.H."/>
            <person name="Khodykina M.V."/>
            <person name="Kabanova A.P."/>
            <person name="Shneider M."/>
            <person name="Korzhenkov A."/>
            <person name="Toschakov S.V."/>
            <person name="Miroshnikov K.A."/>
            <person name="Ignatov A.N."/>
            <person name="Mikhailova Y.V."/>
            <person name="Shelenkov A."/>
            <person name="Yanushevich Y.G."/>
            <person name="Evseev P.V."/>
        </authorList>
    </citation>
    <scope>NUCLEOTIDE SEQUENCE [LARGE SCALE GENOMIC DNA]</scope>
    <source>
        <strain evidence="5 7">F126</strain>
    </source>
</reference>
<evidence type="ECO:0000313" key="3">
    <source>
        <dbReference type="EMBL" id="MBN3104631.1"/>
    </source>
</evidence>
<dbReference type="PIRSF" id="PIRSF004923">
    <property type="entry name" value="RseC"/>
    <property type="match status" value="1"/>
</dbReference>
<reference evidence="4" key="4">
    <citation type="submission" date="2023-11" db="EMBL/GenBank/DDBJ databases">
        <title>Comparative genomics revealed phylogeny of phytopathogenic Pectobacterium aroidearum based on whole-genome sequencing and function of putative horizontal acquire islands in P. aroidearum PccS1.</title>
        <authorList>
            <person name="Fan J."/>
            <person name="Yang L."/>
        </authorList>
    </citation>
    <scope>NUCLEOTIDE SEQUENCE</scope>
    <source>
        <strain evidence="4">NJAU140</strain>
    </source>
</reference>
<dbReference type="Proteomes" id="UP001269968">
    <property type="component" value="Unassembled WGS sequence"/>
</dbReference>
<dbReference type="KEGG" id="pbra:B5S52_06240"/>
<keyword evidence="8" id="KW-1185">Reference proteome</keyword>
<dbReference type="STRING" id="180957.B5S52_06240"/>
<organism evidence="2 6">
    <name type="scientific">Pectobacterium brasiliense</name>
    <dbReference type="NCBI Taxonomy" id="180957"/>
    <lineage>
        <taxon>Bacteria</taxon>
        <taxon>Pseudomonadati</taxon>
        <taxon>Pseudomonadota</taxon>
        <taxon>Gammaproteobacteria</taxon>
        <taxon>Enterobacterales</taxon>
        <taxon>Pectobacteriaceae</taxon>
        <taxon>Pectobacterium</taxon>
    </lineage>
</organism>
<dbReference type="EMBL" id="JQOD01000010">
    <property type="protein sequence ID" value="KGA31585.1"/>
    <property type="molecule type" value="Genomic_DNA"/>
</dbReference>
<keyword evidence="1" id="KW-0472">Membrane</keyword>
<feature type="transmembrane region" description="Helical" evidence="1">
    <location>
        <begin position="106"/>
        <end position="125"/>
    </location>
</feature>
<keyword evidence="1" id="KW-1133">Transmembrane helix</keyword>
<dbReference type="InterPro" id="IPR007359">
    <property type="entry name" value="SigmaE_reg_RseC_MucC"/>
</dbReference>
<dbReference type="EMBL" id="JACGET010000002">
    <property type="protein sequence ID" value="MBN3104631.1"/>
    <property type="molecule type" value="Genomic_DNA"/>
</dbReference>
<evidence type="ECO:0000313" key="2">
    <source>
        <dbReference type="EMBL" id="KGA31585.1"/>
    </source>
</evidence>
<evidence type="ECO:0000313" key="4">
    <source>
        <dbReference type="EMBL" id="MDY4377458.1"/>
    </source>
</evidence>
<evidence type="ECO:0000313" key="7">
    <source>
        <dbReference type="Proteomes" id="UP000269351"/>
    </source>
</evidence>
<dbReference type="InterPro" id="IPR026268">
    <property type="entry name" value="RseC"/>
</dbReference>
<dbReference type="PANTHER" id="PTHR35867">
    <property type="entry name" value="PROTEIN RSEC"/>
    <property type="match status" value="1"/>
</dbReference>
<reference evidence="2 6" key="1">
    <citation type="submission" date="2014-08" db="EMBL/GenBank/DDBJ databases">
        <title>Genome sequences of NCPPB Pectobacterium isolates.</title>
        <authorList>
            <person name="Glover R.H."/>
            <person name="Sapp M."/>
            <person name="Elphinstone J."/>
        </authorList>
    </citation>
    <scope>NUCLEOTIDE SEQUENCE [LARGE SCALE GENOMIC DNA]</scope>
    <source>
        <strain evidence="2 6">LMG 21372</strain>
    </source>
</reference>
<evidence type="ECO:0000313" key="5">
    <source>
        <dbReference type="EMBL" id="QPK25255.1"/>
    </source>
</evidence>
<dbReference type="PATRIC" id="fig|180957.22.peg.2848"/>
<reference evidence="3 8" key="2">
    <citation type="submission" date="2020-07" db="EMBL/GenBank/DDBJ databases">
        <title>A pangenomic view of the genus Pectobacterium provides insights into genome organization, phylogeny, and virulence.</title>
        <authorList>
            <person name="Jonkheer E."/>
            <person name="Brankovics B."/>
            <person name="Houwers I."/>
            <person name="Van Der Wolf J."/>
            <person name="Bonants P."/>
            <person name="Vreeburg R."/>
            <person name="Bollema R."/>
            <person name="De Haan J."/>
            <person name="Berke L."/>
            <person name="De Ridder D."/>
            <person name="Smit S."/>
            <person name="Van Der Lee T.A.J."/>
        </authorList>
    </citation>
    <scope>NUCLEOTIDE SEQUENCE [LARGE SCALE GENOMIC DNA]</scope>
    <source>
        <strain evidence="3 8">NAK:384</strain>
    </source>
</reference>
<protein>
    <submittedName>
        <fullName evidence="2 3">SoxR-reducing system protein RseC</fullName>
    </submittedName>
</protein>
<name>A0A086EID8_9GAMM</name>
<keyword evidence="1" id="KW-0812">Transmembrane</keyword>
<dbReference type="Proteomes" id="UP000269351">
    <property type="component" value="Chromosome"/>
</dbReference>
<dbReference type="PANTHER" id="PTHR35867:SF1">
    <property type="entry name" value="PROTEIN RSEC"/>
    <property type="match status" value="1"/>
</dbReference>
<gene>
    <name evidence="3" type="primary">rseC</name>
    <name evidence="5" type="ORF">F126LOC_005555</name>
    <name evidence="3" type="ORF">H4F48_00900</name>
    <name evidence="2" type="ORF">KU74_20760</name>
    <name evidence="4" type="ORF">SOV92_06350</name>
</gene>
<dbReference type="NCBIfam" id="NF008115">
    <property type="entry name" value="PRK10862.1"/>
    <property type="match status" value="1"/>
</dbReference>
<dbReference type="Proteomes" id="UP000029435">
    <property type="component" value="Unassembled WGS sequence"/>
</dbReference>
<dbReference type="Proteomes" id="UP000762586">
    <property type="component" value="Unassembled WGS sequence"/>
</dbReference>
<proteinExistence type="predicted"/>
<dbReference type="EMBL" id="JAXHOZ010000026">
    <property type="protein sequence ID" value="MDY4377458.1"/>
    <property type="molecule type" value="Genomic_DNA"/>
</dbReference>